<evidence type="ECO:0000313" key="2">
    <source>
        <dbReference type="EMBL" id="BAC33583.1"/>
    </source>
</evidence>
<reference evidence="2" key="1">
    <citation type="journal article" date="1999" name="Methods Enzymol.">
        <title>High-efficiency full-length cDNA cloning.</title>
        <authorList>
            <person name="Carninci P."/>
            <person name="Hayashizaki Y."/>
        </authorList>
    </citation>
    <scope>NUCLEOTIDE SEQUENCE</scope>
    <source>
        <strain evidence="2">C57BL/6J</strain>
    </source>
</reference>
<reference evidence="2" key="7">
    <citation type="journal article" date="2005" name="Science">
        <title>The Transcriptional Landscape of the Mammalian Genome.</title>
        <authorList>
            <consortium name="The FANTOM Consortium"/>
            <consortium name="Riken Genome Exploration Research Group and Genome Science Group (Genome Network Project Core Group)"/>
        </authorList>
    </citation>
    <scope>NUCLEOTIDE SEQUENCE</scope>
    <source>
        <strain evidence="2">C57BL/6J</strain>
    </source>
</reference>
<feature type="region of interest" description="Disordered" evidence="1">
    <location>
        <begin position="43"/>
        <end position="80"/>
    </location>
</feature>
<name>Q8C7V7_MOUSE</name>
<reference evidence="2" key="5">
    <citation type="submission" date="2001-07" db="EMBL/GenBank/DDBJ databases">
        <authorList>
            <person name="Adachi J."/>
            <person name="Aizawa K."/>
            <person name="Akimura T."/>
            <person name="Arakawa T."/>
            <person name="Bono H."/>
            <person name="Carninci P."/>
            <person name="Fukuda S."/>
            <person name="Furuno M."/>
            <person name="Hanagaki T."/>
            <person name="Hara A."/>
            <person name="Hashizume W."/>
            <person name="Hayashida K."/>
            <person name="Hayatsu N."/>
            <person name="Hiramoto K."/>
            <person name="Hiraoka T."/>
            <person name="Hirozane T."/>
            <person name="Hori F."/>
            <person name="Imotani K."/>
            <person name="Ishii Y."/>
            <person name="Itoh M."/>
            <person name="Kagawa I."/>
            <person name="Kasukawa T."/>
            <person name="Katoh H."/>
            <person name="Kawai J."/>
            <person name="Kojima Y."/>
            <person name="Kondo S."/>
            <person name="Konno H."/>
            <person name="Kouda M."/>
            <person name="Koya S."/>
            <person name="Kurihara C."/>
            <person name="Matsuyama T."/>
            <person name="Miyazaki A."/>
            <person name="Murata M."/>
            <person name="Nakamura M."/>
            <person name="Nishi K."/>
            <person name="Nomura K."/>
            <person name="Numazaki R."/>
            <person name="Ohno M."/>
            <person name="Ohsato N."/>
            <person name="Okazaki Y."/>
            <person name="Saito R."/>
            <person name="Saitoh H."/>
            <person name="Sakai C."/>
            <person name="Sakai K."/>
            <person name="Sakazume N."/>
            <person name="Sano H."/>
            <person name="Sasaki D."/>
            <person name="Shibata K."/>
            <person name="Shinagawa A."/>
            <person name="Shiraki T."/>
            <person name="Sogabe Y."/>
            <person name="Tagami M."/>
            <person name="Tagawa A."/>
            <person name="Takahashi F."/>
            <person name="Takaku-Akahira S."/>
            <person name="Takeda Y."/>
            <person name="Tanaka T."/>
            <person name="Tomaru A."/>
            <person name="Toya T."/>
            <person name="Yasunishi A."/>
            <person name="Muramatsu M."/>
            <person name="Hayashizaki Y."/>
        </authorList>
    </citation>
    <scope>NUCLEOTIDE SEQUENCE</scope>
    <source>
        <strain evidence="2">C57BL/6J</strain>
    </source>
</reference>
<feature type="compositionally biased region" description="Low complexity" evidence="1">
    <location>
        <begin position="1"/>
        <end position="16"/>
    </location>
</feature>
<dbReference type="AlphaFoldDB" id="Q8C7V7"/>
<feature type="compositionally biased region" description="Basic residues" evidence="1">
    <location>
        <begin position="61"/>
        <end position="76"/>
    </location>
</feature>
<organism evidence="2">
    <name type="scientific">Mus musculus</name>
    <name type="common">Mouse</name>
    <dbReference type="NCBI Taxonomy" id="10090"/>
    <lineage>
        <taxon>Eukaryota</taxon>
        <taxon>Metazoa</taxon>
        <taxon>Chordata</taxon>
        <taxon>Craniata</taxon>
        <taxon>Vertebrata</taxon>
        <taxon>Euteleostomi</taxon>
        <taxon>Mammalia</taxon>
        <taxon>Eutheria</taxon>
        <taxon>Euarchontoglires</taxon>
        <taxon>Glires</taxon>
        <taxon>Rodentia</taxon>
        <taxon>Myomorpha</taxon>
        <taxon>Muroidea</taxon>
        <taxon>Muridae</taxon>
        <taxon>Murinae</taxon>
        <taxon>Mus</taxon>
        <taxon>Mus</taxon>
    </lineage>
</organism>
<sequence length="110" mass="11825">SPPPLLAALGSSNLGSPGDGKRARGALQLWSPGSFLTRCLETPPPLSPLGYPRTPATLLGQRRHHRQPSSRPRRAALPRPGWSFPSLGSVFVNSVFCLALGPRFLHKVLL</sequence>
<evidence type="ECO:0000256" key="1">
    <source>
        <dbReference type="SAM" id="MobiDB-lite"/>
    </source>
</evidence>
<feature type="non-terminal residue" evidence="2">
    <location>
        <position position="1"/>
    </location>
</feature>
<reference evidence="2" key="2">
    <citation type="journal article" date="2000" name="Genome Res.">
        <title>Normalization and subtraction of cap-trapper-selected cDNAs to prepare full-length cDNA libraries for rapid discovery of new genes.</title>
        <authorList>
            <person name="Carninci P."/>
            <person name="Shibata Y."/>
            <person name="Hayatsu N."/>
            <person name="Sugahara Y."/>
            <person name="Shibata K."/>
            <person name="Itoh M."/>
            <person name="Konno H."/>
            <person name="Okazaki Y."/>
            <person name="Muramatsu M."/>
            <person name="Hayashizaki Y."/>
        </authorList>
    </citation>
    <scope>NUCLEOTIDE SEQUENCE</scope>
    <source>
        <strain evidence="2">C57BL/6J</strain>
    </source>
</reference>
<feature type="region of interest" description="Disordered" evidence="1">
    <location>
        <begin position="1"/>
        <end position="22"/>
    </location>
</feature>
<reference evidence="2" key="8">
    <citation type="journal article" date="2005" name="Science">
        <title>Antisense Transcription in the Mammalian Transcriptome.</title>
        <authorList>
            <consortium name="RIKEN Genome Exploration Research Group and Genome Science Group (Genome Network Project Core Group) and the FANTOM Consortium"/>
        </authorList>
    </citation>
    <scope>NUCLEOTIDE SEQUENCE</scope>
    <source>
        <strain evidence="2">C57BL/6J</strain>
    </source>
</reference>
<accession>Q8C7V7</accession>
<protein>
    <submittedName>
        <fullName evidence="2">Uncharacterized protein</fullName>
    </submittedName>
</protein>
<dbReference type="EMBL" id="AK049167">
    <property type="protein sequence ID" value="BAC33583.1"/>
    <property type="molecule type" value="mRNA"/>
</dbReference>
<reference evidence="2" key="4">
    <citation type="journal article" date="2001" name="Nature">
        <title>Functional annotation of a full-length mouse cDNA collection.</title>
        <authorList>
            <consortium name="The RIKEN Genome Exploration Research Group Phase II Team and the FANTOM Consortium"/>
        </authorList>
    </citation>
    <scope>NUCLEOTIDE SEQUENCE</scope>
    <source>
        <strain evidence="2">C57BL/6J</strain>
    </source>
</reference>
<proteinExistence type="evidence at transcript level"/>
<reference evidence="2" key="6">
    <citation type="journal article" date="2002" name="Nature">
        <title>Analysis of the mouse transcriptome based on functional annotation of 60,770 full-length cDNAs.</title>
        <authorList>
            <consortium name="The FANTOM Consortium and the RIKEN Genome Exploration Research Group Phase I and II Team"/>
        </authorList>
    </citation>
    <scope>NUCLEOTIDE SEQUENCE</scope>
    <source>
        <strain evidence="2">C57BL/6J</strain>
    </source>
</reference>
<reference evidence="2" key="3">
    <citation type="journal article" date="2000" name="Genome Res.">
        <title>RIKEN integrated sequence analysis (RISA) system--384-format sequencing pipeline with 384 multicapillary sequencer.</title>
        <authorList>
            <person name="Shibata K."/>
            <person name="Itoh M."/>
            <person name="Aizawa K."/>
            <person name="Nagaoka S."/>
            <person name="Sasaki N."/>
            <person name="Carninci P."/>
            <person name="Konno H."/>
            <person name="Akiyama J."/>
            <person name="Nishi K."/>
            <person name="Kitsunai T."/>
            <person name="Tashiro H."/>
            <person name="Itoh M."/>
            <person name="Sumi N."/>
            <person name="Ishii Y."/>
            <person name="Nakamura S."/>
            <person name="Hazama M."/>
            <person name="Nishine T."/>
            <person name="Harada A."/>
            <person name="Yamamoto R."/>
            <person name="Matsumoto H."/>
            <person name="Sakaguchi S."/>
            <person name="Ikegami T."/>
            <person name="Kashiwagi K."/>
            <person name="Fujiwake S."/>
            <person name="Inoue K."/>
            <person name="Togawa Y."/>
            <person name="Izawa M."/>
            <person name="Ohara E."/>
            <person name="Watahiki M."/>
            <person name="Yoneda Y."/>
            <person name="Ishikawa T."/>
            <person name="Ozawa K."/>
            <person name="Tanaka T."/>
            <person name="Matsuura S."/>
            <person name="Kawai J."/>
            <person name="Okazaki Y."/>
            <person name="Muramatsu M."/>
            <person name="Inoue Y."/>
            <person name="Kira A."/>
            <person name="Hayashizaki Y."/>
        </authorList>
    </citation>
    <scope>NUCLEOTIDE SEQUENCE</scope>
    <source>
        <strain evidence="2">C57BL/6J</strain>
    </source>
</reference>